<keyword evidence="4" id="KW-0808">Transferase</keyword>
<dbReference type="EC" id="2.7.10.1" evidence="2"/>
<evidence type="ECO:0000256" key="2">
    <source>
        <dbReference type="ARBA" id="ARBA00011902"/>
    </source>
</evidence>
<evidence type="ECO:0000256" key="11">
    <source>
        <dbReference type="ARBA" id="ARBA00022989"/>
    </source>
</evidence>
<keyword evidence="11 22" id="KW-1133">Transmembrane helix</keyword>
<sequence length="532" mass="59626">VGTHQLQIIASNGHASISEVVFLNVTDPTDQSASTLQIHKDSTEKTHSPTQPTLFYFPQPTSPQISNTRRPDITFINGKIKSITSTAKPVTQAPTPSTAESNEAISTTVIPIVVVLVPCLAVLAFILWRKRSVKQKAAAEAKGSTVKYSEKGEVITTNSNITSKQRSLSTLSINGIGDSLSNAFLSLWHKRAEENKYENDIEDENRKNRKRSEVSNPVADKWEVLRHHIKILGILGEGCFGQVWKAEAVDIRGNGPMLVAVKTLKERAGEIEKRDLIQELKVLKGLGSHPNVVSLLGCCTEKDPLFVILEYMIGGKLQSYLRASRTDTSYNNLHSTSSSLTPRDLTIFAHQIARGMEFLASRGIIHRDLAARNILVGEEKICKVADFGFARDVTNNHIYERKSDGRLPIRWMAPESLFDHIYTTKSDVWSFGVLLWEIVTLGSTPYPGLGASEVMKIVKEGKRLDKPEHCRREIYNIMYYCWNKDPVERPSFTDLVETLEGLLLSQVEYIQLDKFPDHNYYNFLSENTGELL</sequence>
<dbReference type="SUPFAM" id="SSF56112">
    <property type="entry name" value="Protein kinase-like (PK-like)"/>
    <property type="match status" value="1"/>
</dbReference>
<feature type="binding site" evidence="20">
    <location>
        <position position="262"/>
    </location>
    <ligand>
        <name>ATP</name>
        <dbReference type="ChEBI" id="CHEBI:30616"/>
    </ligand>
</feature>
<dbReference type="Pfam" id="PF07714">
    <property type="entry name" value="PK_Tyr_Ser-Thr"/>
    <property type="match status" value="1"/>
</dbReference>
<protein>
    <recommendedName>
        <fullName evidence="2">receptor protein-tyrosine kinase</fullName>
        <ecNumber evidence="2">2.7.10.1</ecNumber>
    </recommendedName>
</protein>
<dbReference type="InterPro" id="IPR001245">
    <property type="entry name" value="Ser-Thr/Tyr_kinase_cat_dom"/>
</dbReference>
<keyword evidence="25" id="KW-1185">Reference proteome</keyword>
<evidence type="ECO:0000256" key="21">
    <source>
        <dbReference type="SAM" id="MobiDB-lite"/>
    </source>
</evidence>
<evidence type="ECO:0000256" key="9">
    <source>
        <dbReference type="ARBA" id="ARBA00022777"/>
    </source>
</evidence>
<dbReference type="EMBL" id="CAXKWB010001460">
    <property type="protein sequence ID" value="CAL4064397.1"/>
    <property type="molecule type" value="Genomic_DNA"/>
</dbReference>
<keyword evidence="10 20" id="KW-0067">ATP-binding</keyword>
<evidence type="ECO:0000313" key="24">
    <source>
        <dbReference type="EMBL" id="CAL4064397.1"/>
    </source>
</evidence>
<dbReference type="GO" id="GO:1902533">
    <property type="term" value="P:positive regulation of intracellular signal transduction"/>
    <property type="evidence" value="ECO:0007669"/>
    <property type="project" value="UniProtKB-ARBA"/>
</dbReference>
<dbReference type="InterPro" id="IPR000719">
    <property type="entry name" value="Prot_kinase_dom"/>
</dbReference>
<evidence type="ECO:0000256" key="1">
    <source>
        <dbReference type="ARBA" id="ARBA00004479"/>
    </source>
</evidence>
<feature type="non-terminal residue" evidence="24">
    <location>
        <position position="1"/>
    </location>
</feature>
<dbReference type="PANTHER" id="PTHR24416:SF621">
    <property type="entry name" value="TYROSINE KINASE RECEPTOR CAD96CA"/>
    <property type="match status" value="1"/>
</dbReference>
<dbReference type="PROSITE" id="PS50011">
    <property type="entry name" value="PROTEIN_KINASE_DOM"/>
    <property type="match status" value="1"/>
</dbReference>
<feature type="region of interest" description="Disordered" evidence="21">
    <location>
        <begin position="38"/>
        <end position="61"/>
    </location>
</feature>
<keyword evidence="3" id="KW-0597">Phosphoprotein</keyword>
<evidence type="ECO:0000256" key="14">
    <source>
        <dbReference type="ARBA" id="ARBA00023157"/>
    </source>
</evidence>
<name>A0AAV2PV86_MEGNR</name>
<evidence type="ECO:0000256" key="19">
    <source>
        <dbReference type="ARBA" id="ARBA00056965"/>
    </source>
</evidence>
<dbReference type="InterPro" id="IPR008266">
    <property type="entry name" value="Tyr_kinase_AS"/>
</dbReference>
<evidence type="ECO:0000256" key="13">
    <source>
        <dbReference type="ARBA" id="ARBA00023137"/>
    </source>
</evidence>
<dbReference type="AlphaFoldDB" id="A0AAV2PV86"/>
<dbReference type="SMART" id="SM00219">
    <property type="entry name" value="TyrKc"/>
    <property type="match status" value="1"/>
</dbReference>
<evidence type="ECO:0000256" key="20">
    <source>
        <dbReference type="PROSITE-ProRule" id="PRU10141"/>
    </source>
</evidence>
<dbReference type="InterPro" id="IPR020635">
    <property type="entry name" value="Tyr_kinase_cat_dom"/>
</dbReference>
<keyword evidence="12 22" id="KW-0472">Membrane</keyword>
<dbReference type="PANTHER" id="PTHR24416">
    <property type="entry name" value="TYROSINE-PROTEIN KINASE RECEPTOR"/>
    <property type="match status" value="1"/>
</dbReference>
<dbReference type="PROSITE" id="PS00107">
    <property type="entry name" value="PROTEIN_KINASE_ATP"/>
    <property type="match status" value="1"/>
</dbReference>
<evidence type="ECO:0000256" key="10">
    <source>
        <dbReference type="ARBA" id="ARBA00022840"/>
    </source>
</evidence>
<dbReference type="GO" id="GO:0043235">
    <property type="term" value="C:receptor complex"/>
    <property type="evidence" value="ECO:0007669"/>
    <property type="project" value="TreeGrafter"/>
</dbReference>
<evidence type="ECO:0000256" key="22">
    <source>
        <dbReference type="SAM" id="Phobius"/>
    </source>
</evidence>
<keyword evidence="8 20" id="KW-0547">Nucleotide-binding</keyword>
<dbReference type="FunFam" id="1.10.510.10:FF:000190">
    <property type="entry name" value="Proto-oncogene tyrosine-protein kinase receptor Ret"/>
    <property type="match status" value="1"/>
</dbReference>
<evidence type="ECO:0000256" key="6">
    <source>
        <dbReference type="ARBA" id="ARBA00022729"/>
    </source>
</evidence>
<dbReference type="GO" id="GO:0005886">
    <property type="term" value="C:plasma membrane"/>
    <property type="evidence" value="ECO:0007669"/>
    <property type="project" value="TreeGrafter"/>
</dbReference>
<feature type="transmembrane region" description="Helical" evidence="22">
    <location>
        <begin position="109"/>
        <end position="128"/>
    </location>
</feature>
<dbReference type="Gene3D" id="3.30.200.20">
    <property type="entry name" value="Phosphorylase Kinase, domain 1"/>
    <property type="match status" value="1"/>
</dbReference>
<evidence type="ECO:0000256" key="12">
    <source>
        <dbReference type="ARBA" id="ARBA00023136"/>
    </source>
</evidence>
<dbReference type="InterPro" id="IPR017441">
    <property type="entry name" value="Protein_kinase_ATP_BS"/>
</dbReference>
<accession>A0AAV2PV86</accession>
<organism evidence="24 25">
    <name type="scientific">Meganyctiphanes norvegica</name>
    <name type="common">Northern krill</name>
    <name type="synonym">Thysanopoda norvegica</name>
    <dbReference type="NCBI Taxonomy" id="48144"/>
    <lineage>
        <taxon>Eukaryota</taxon>
        <taxon>Metazoa</taxon>
        <taxon>Ecdysozoa</taxon>
        <taxon>Arthropoda</taxon>
        <taxon>Crustacea</taxon>
        <taxon>Multicrustacea</taxon>
        <taxon>Malacostraca</taxon>
        <taxon>Eumalacostraca</taxon>
        <taxon>Eucarida</taxon>
        <taxon>Euphausiacea</taxon>
        <taxon>Euphausiidae</taxon>
        <taxon>Meganyctiphanes</taxon>
    </lineage>
</organism>
<dbReference type="PROSITE" id="PS00109">
    <property type="entry name" value="PROTEIN_KINASE_TYR"/>
    <property type="match status" value="1"/>
</dbReference>
<evidence type="ECO:0000256" key="8">
    <source>
        <dbReference type="ARBA" id="ARBA00022741"/>
    </source>
</evidence>
<evidence type="ECO:0000256" key="7">
    <source>
        <dbReference type="ARBA" id="ARBA00022737"/>
    </source>
</evidence>
<proteinExistence type="predicted"/>
<comment type="caution">
    <text evidence="24">The sequence shown here is derived from an EMBL/GenBank/DDBJ whole genome shotgun (WGS) entry which is preliminary data.</text>
</comment>
<dbReference type="GO" id="GO:0005524">
    <property type="term" value="F:ATP binding"/>
    <property type="evidence" value="ECO:0007669"/>
    <property type="project" value="UniProtKB-UniRule"/>
</dbReference>
<evidence type="ECO:0000313" key="25">
    <source>
        <dbReference type="Proteomes" id="UP001497623"/>
    </source>
</evidence>
<evidence type="ECO:0000256" key="3">
    <source>
        <dbReference type="ARBA" id="ARBA00022553"/>
    </source>
</evidence>
<reference evidence="24 25" key="1">
    <citation type="submission" date="2024-05" db="EMBL/GenBank/DDBJ databases">
        <authorList>
            <person name="Wallberg A."/>
        </authorList>
    </citation>
    <scope>NUCLEOTIDE SEQUENCE [LARGE SCALE GENOMIC DNA]</scope>
</reference>
<keyword evidence="13" id="KW-0829">Tyrosine-protein kinase</keyword>
<keyword evidence="16" id="KW-0325">Glycoprotein</keyword>
<keyword evidence="7" id="KW-0677">Repeat</keyword>
<keyword evidence="9" id="KW-0418">Kinase</keyword>
<evidence type="ECO:0000256" key="17">
    <source>
        <dbReference type="ARBA" id="ARBA00023319"/>
    </source>
</evidence>
<gene>
    <name evidence="24" type="ORF">MNOR_LOCUS4046</name>
</gene>
<keyword evidence="6" id="KW-0732">Signal</keyword>
<feature type="domain" description="Protein kinase" evidence="23">
    <location>
        <begin position="229"/>
        <end position="503"/>
    </location>
</feature>
<keyword evidence="5 22" id="KW-0812">Transmembrane</keyword>
<dbReference type="GO" id="GO:0004714">
    <property type="term" value="F:transmembrane receptor protein tyrosine kinase activity"/>
    <property type="evidence" value="ECO:0007669"/>
    <property type="project" value="UniProtKB-EC"/>
</dbReference>
<evidence type="ECO:0000256" key="5">
    <source>
        <dbReference type="ARBA" id="ARBA00022692"/>
    </source>
</evidence>
<evidence type="ECO:0000256" key="18">
    <source>
        <dbReference type="ARBA" id="ARBA00051243"/>
    </source>
</evidence>
<evidence type="ECO:0000256" key="4">
    <source>
        <dbReference type="ARBA" id="ARBA00022679"/>
    </source>
</evidence>
<evidence type="ECO:0000259" key="23">
    <source>
        <dbReference type="PROSITE" id="PS50011"/>
    </source>
</evidence>
<dbReference type="FunFam" id="3.30.200.20:FF:000593">
    <property type="entry name" value="Predicted protein"/>
    <property type="match status" value="1"/>
</dbReference>
<dbReference type="InterPro" id="IPR050122">
    <property type="entry name" value="RTK"/>
</dbReference>
<evidence type="ECO:0000256" key="15">
    <source>
        <dbReference type="ARBA" id="ARBA00023170"/>
    </source>
</evidence>
<keyword evidence="15" id="KW-0675">Receptor</keyword>
<keyword evidence="14" id="KW-1015">Disulfide bond</keyword>
<comment type="catalytic activity">
    <reaction evidence="18">
        <text>L-tyrosyl-[protein] + ATP = O-phospho-L-tyrosyl-[protein] + ADP + H(+)</text>
        <dbReference type="Rhea" id="RHEA:10596"/>
        <dbReference type="Rhea" id="RHEA-COMP:10136"/>
        <dbReference type="Rhea" id="RHEA-COMP:20101"/>
        <dbReference type="ChEBI" id="CHEBI:15378"/>
        <dbReference type="ChEBI" id="CHEBI:30616"/>
        <dbReference type="ChEBI" id="CHEBI:46858"/>
        <dbReference type="ChEBI" id="CHEBI:61978"/>
        <dbReference type="ChEBI" id="CHEBI:456216"/>
        <dbReference type="EC" id="2.7.10.1"/>
    </reaction>
</comment>
<dbReference type="PRINTS" id="PR00109">
    <property type="entry name" value="TYRKINASE"/>
</dbReference>
<dbReference type="Proteomes" id="UP001497623">
    <property type="component" value="Unassembled WGS sequence"/>
</dbReference>
<dbReference type="Gene3D" id="1.10.510.10">
    <property type="entry name" value="Transferase(Phosphotransferase) domain 1"/>
    <property type="match status" value="1"/>
</dbReference>
<keyword evidence="17" id="KW-0393">Immunoglobulin domain</keyword>
<dbReference type="CDD" id="cd00192">
    <property type="entry name" value="PTKc"/>
    <property type="match status" value="1"/>
</dbReference>
<feature type="compositionally biased region" description="Basic and acidic residues" evidence="21">
    <location>
        <begin position="38"/>
        <end position="47"/>
    </location>
</feature>
<comment type="subcellular location">
    <subcellularLocation>
        <location evidence="1">Membrane</location>
        <topology evidence="1">Single-pass type I membrane protein</topology>
    </subcellularLocation>
</comment>
<dbReference type="InterPro" id="IPR011009">
    <property type="entry name" value="Kinase-like_dom_sf"/>
</dbReference>
<dbReference type="GO" id="GO:0007169">
    <property type="term" value="P:cell surface receptor protein tyrosine kinase signaling pathway"/>
    <property type="evidence" value="ECO:0007669"/>
    <property type="project" value="TreeGrafter"/>
</dbReference>
<evidence type="ECO:0000256" key="16">
    <source>
        <dbReference type="ARBA" id="ARBA00023180"/>
    </source>
</evidence>
<comment type="function">
    <text evidence="19">Receptor for basic fibroblast growth factor.</text>
</comment>